<keyword evidence="1" id="KW-0614">Plasmid</keyword>
<sequence>MVMSGWHWFRYVIKDGPNQRERIEALRRIAGVLGLETRVEPAAGYASLHLWAPLGGAAIKADVAIRLVTNEAPTDAAEMPDAD</sequence>
<evidence type="ECO:0000313" key="1">
    <source>
        <dbReference type="EMBL" id="ACS44188.1"/>
    </source>
</evidence>
<reference evidence="1 2" key="1">
    <citation type="journal article" date="2009" name="PLoS ONE">
        <title>Methylobacterium genome sequences: a reference blueprint to investigate microbial metabolism of C1 compounds from natural and industrial sources.</title>
        <authorList>
            <person name="Vuilleumier S."/>
            <person name="Chistoserdova L."/>
            <person name="Lee M.-C."/>
            <person name="Bringel F."/>
            <person name="Lajus A."/>
            <person name="Zhou Y."/>
            <person name="Gourion B."/>
            <person name="Barbe V."/>
            <person name="Chang J."/>
            <person name="Cruveiller S."/>
            <person name="Dossat C."/>
            <person name="Gillett W."/>
            <person name="Gruffaz C."/>
            <person name="Haugen E."/>
            <person name="Hourcade E."/>
            <person name="Levy R."/>
            <person name="Mangenot S."/>
            <person name="Muller E."/>
            <person name="Nadalig T."/>
            <person name="Pagni M."/>
            <person name="Penny C."/>
            <person name="Peyraud R."/>
            <person name="Robinson D.G."/>
            <person name="Roche D."/>
            <person name="Rouy Z."/>
            <person name="Saenampechek C."/>
            <person name="Salvignol G."/>
            <person name="Vallenet D."/>
            <person name="Wu Z."/>
            <person name="Marx C.J."/>
            <person name="Vorholt J.A."/>
            <person name="Olson M.V."/>
            <person name="Kaul R."/>
            <person name="Weissenbach J."/>
            <person name="Medigue C."/>
            <person name="Lidstrom M.E."/>
        </authorList>
    </citation>
    <scope>NUCLEOTIDE SEQUENCE [LARGE SCALE GENOMIC DNA]</scope>
    <source>
        <strain evidence="2">ATCC 14718 / DSM 1338 / JCM 2805 / NCIMB 9133 / AM1</strain>
    </source>
</reference>
<keyword evidence="2" id="KW-1185">Reference proteome</keyword>
<gene>
    <name evidence="1" type="ordered locus">MexAM1_p3METAp0012</name>
</gene>
<dbReference type="AlphaFoldDB" id="C5B6V6"/>
<name>C5B6V6_METEA</name>
<protein>
    <submittedName>
        <fullName evidence="1">Uncharacterized protein</fullName>
    </submittedName>
</protein>
<dbReference type="KEGG" id="mea:Mex_p30012"/>
<organism evidence="1 2">
    <name type="scientific">Methylorubrum extorquens (strain ATCC 14718 / DSM 1338 / JCM 2805 / NCIMB 9133 / AM1)</name>
    <name type="common">Methylobacterium extorquens</name>
    <dbReference type="NCBI Taxonomy" id="272630"/>
    <lineage>
        <taxon>Bacteria</taxon>
        <taxon>Pseudomonadati</taxon>
        <taxon>Pseudomonadota</taxon>
        <taxon>Alphaproteobacteria</taxon>
        <taxon>Hyphomicrobiales</taxon>
        <taxon>Methylobacteriaceae</taxon>
        <taxon>Methylorubrum</taxon>
    </lineage>
</organism>
<dbReference type="HOGENOM" id="CLU_2538675_0_0_5"/>
<proteinExistence type="predicted"/>
<accession>C5B6V6</accession>
<evidence type="ECO:0000313" key="2">
    <source>
        <dbReference type="Proteomes" id="UP000009081"/>
    </source>
</evidence>
<dbReference type="EMBL" id="CP001514">
    <property type="protein sequence ID" value="ACS44188.1"/>
    <property type="molecule type" value="Genomic_DNA"/>
</dbReference>
<geneLocation type="plasmid" evidence="1 2">
    <name>p3META1</name>
</geneLocation>
<dbReference type="Proteomes" id="UP000009081">
    <property type="component" value="Plasmid p3META1"/>
</dbReference>